<organism evidence="2 3">
    <name type="scientific">Athelia psychrophila</name>
    <dbReference type="NCBI Taxonomy" id="1759441"/>
    <lineage>
        <taxon>Eukaryota</taxon>
        <taxon>Fungi</taxon>
        <taxon>Dikarya</taxon>
        <taxon>Basidiomycota</taxon>
        <taxon>Agaricomycotina</taxon>
        <taxon>Agaricomycetes</taxon>
        <taxon>Agaricomycetidae</taxon>
        <taxon>Atheliales</taxon>
        <taxon>Atheliaceae</taxon>
        <taxon>Athelia</taxon>
    </lineage>
</organism>
<evidence type="ECO:0000313" key="2">
    <source>
        <dbReference type="EMBL" id="KZP12024.1"/>
    </source>
</evidence>
<gene>
    <name evidence="2" type="ORF">FIBSPDRAFT_870649</name>
</gene>
<feature type="compositionally biased region" description="Basic and acidic residues" evidence="1">
    <location>
        <begin position="41"/>
        <end position="52"/>
    </location>
</feature>
<dbReference type="EMBL" id="KV417653">
    <property type="protein sequence ID" value="KZP12024.1"/>
    <property type="molecule type" value="Genomic_DNA"/>
</dbReference>
<feature type="non-terminal residue" evidence="2">
    <location>
        <position position="1"/>
    </location>
</feature>
<sequence>LKEKKPKGEAAGGKNDKAKSKATHDGLTREEPMGAKRKRTSREDELGAKDTDAEPATTAVDSIFESSSPSQKHSNIGVLLTGD</sequence>
<feature type="region of interest" description="Disordered" evidence="1">
    <location>
        <begin position="1"/>
        <end position="83"/>
    </location>
</feature>
<reference evidence="2 3" key="1">
    <citation type="journal article" date="2016" name="Mol. Biol. Evol.">
        <title>Comparative Genomics of Early-Diverging Mushroom-Forming Fungi Provides Insights into the Origins of Lignocellulose Decay Capabilities.</title>
        <authorList>
            <person name="Nagy L.G."/>
            <person name="Riley R."/>
            <person name="Tritt A."/>
            <person name="Adam C."/>
            <person name="Daum C."/>
            <person name="Floudas D."/>
            <person name="Sun H."/>
            <person name="Yadav J.S."/>
            <person name="Pangilinan J."/>
            <person name="Larsson K.H."/>
            <person name="Matsuura K."/>
            <person name="Barry K."/>
            <person name="Labutti K."/>
            <person name="Kuo R."/>
            <person name="Ohm R.A."/>
            <person name="Bhattacharya S.S."/>
            <person name="Shirouzu T."/>
            <person name="Yoshinaga Y."/>
            <person name="Martin F.M."/>
            <person name="Grigoriev I.V."/>
            <person name="Hibbett D.S."/>
        </authorList>
    </citation>
    <scope>NUCLEOTIDE SEQUENCE [LARGE SCALE GENOMIC DNA]</scope>
    <source>
        <strain evidence="2 3">CBS 109695</strain>
    </source>
</reference>
<evidence type="ECO:0000313" key="3">
    <source>
        <dbReference type="Proteomes" id="UP000076532"/>
    </source>
</evidence>
<feature type="compositionally biased region" description="Basic and acidic residues" evidence="1">
    <location>
        <begin position="1"/>
        <end position="34"/>
    </location>
</feature>
<dbReference type="Proteomes" id="UP000076532">
    <property type="component" value="Unassembled WGS sequence"/>
</dbReference>
<keyword evidence="3" id="KW-1185">Reference proteome</keyword>
<feature type="compositionally biased region" description="Polar residues" evidence="1">
    <location>
        <begin position="64"/>
        <end position="74"/>
    </location>
</feature>
<accession>A0A166AWB1</accession>
<evidence type="ECO:0000256" key="1">
    <source>
        <dbReference type="SAM" id="MobiDB-lite"/>
    </source>
</evidence>
<name>A0A166AWB1_9AGAM</name>
<protein>
    <submittedName>
        <fullName evidence="2">Uncharacterized protein</fullName>
    </submittedName>
</protein>
<proteinExistence type="predicted"/>
<dbReference type="AlphaFoldDB" id="A0A166AWB1"/>